<dbReference type="InterPro" id="IPR036561">
    <property type="entry name" value="MAM33_sf"/>
</dbReference>
<name>A0A8J9S440_PHATR</name>
<dbReference type="SUPFAM" id="SSF54529">
    <property type="entry name" value="Mitochondrial glycoprotein MAM33-like"/>
    <property type="match status" value="1"/>
</dbReference>
<sequence length="265" mass="29165">MNSVIRTNLLRLSPRWSARSVSLLASKPVSPTWSNLMGASSVSPSARFFSASEKLVTLLGREYSEEIQNETNKMPAELIKLQSDLEKEWKIVDDGASTRMFRTAGPTKIQVSFHCQDSVESDDYPYSDNEEFEGEEGNENAEATGEDNDSLEPSVPVRFSVTATKAGKSLVLVCLSEDASPRIHSVSISTQDVEVIHQTGIGATQYQGPEFGELAEDLQEAFQNFLGQDVGISQEVASFVAMMADYKEQAQYTQFLDDAKAILSK</sequence>
<dbReference type="PANTHER" id="PTHR10826:SF1">
    <property type="entry name" value="COMPLEMENT COMPONENT 1 Q SUBCOMPONENT-BINDING PROTEIN, MITOCHONDRIAL"/>
    <property type="match status" value="1"/>
</dbReference>
<evidence type="ECO:0000313" key="2">
    <source>
        <dbReference type="EMBL" id="CAG9281063.1"/>
    </source>
</evidence>
<evidence type="ECO:0000256" key="1">
    <source>
        <dbReference type="SAM" id="MobiDB-lite"/>
    </source>
</evidence>
<dbReference type="Proteomes" id="UP000836788">
    <property type="component" value="Chromosome 14"/>
</dbReference>
<evidence type="ECO:0008006" key="3">
    <source>
        <dbReference type="Google" id="ProtNLM"/>
    </source>
</evidence>
<proteinExistence type="predicted"/>
<gene>
    <name evidence="2" type="ORF">PTTT1_LOCUS15281</name>
</gene>
<feature type="region of interest" description="Disordered" evidence="1">
    <location>
        <begin position="119"/>
        <end position="153"/>
    </location>
</feature>
<dbReference type="GO" id="GO:0005759">
    <property type="term" value="C:mitochondrial matrix"/>
    <property type="evidence" value="ECO:0007669"/>
    <property type="project" value="InterPro"/>
</dbReference>
<dbReference type="EMBL" id="OU594955">
    <property type="protein sequence ID" value="CAG9281063.1"/>
    <property type="molecule type" value="Genomic_DNA"/>
</dbReference>
<accession>A0A8J9S440</accession>
<organism evidence="2">
    <name type="scientific">Phaeodactylum tricornutum</name>
    <name type="common">Diatom</name>
    <dbReference type="NCBI Taxonomy" id="2850"/>
    <lineage>
        <taxon>Eukaryota</taxon>
        <taxon>Sar</taxon>
        <taxon>Stramenopiles</taxon>
        <taxon>Ochrophyta</taxon>
        <taxon>Bacillariophyta</taxon>
        <taxon>Bacillariophyceae</taxon>
        <taxon>Bacillariophycidae</taxon>
        <taxon>Naviculales</taxon>
        <taxon>Phaeodactylaceae</taxon>
        <taxon>Phaeodactylum</taxon>
    </lineage>
</organism>
<reference evidence="2" key="1">
    <citation type="submission" date="2022-02" db="EMBL/GenBank/DDBJ databases">
        <authorList>
            <person name="Giguere J D."/>
        </authorList>
    </citation>
    <scope>NUCLEOTIDE SEQUENCE</scope>
    <source>
        <strain evidence="2">CCAP 1055/1</strain>
    </source>
</reference>
<dbReference type="Gene3D" id="3.10.280.10">
    <property type="entry name" value="Mitochondrial glycoprotein"/>
    <property type="match status" value="1"/>
</dbReference>
<protein>
    <recommendedName>
        <fullName evidence="3">Mitochondrial glycoprotein</fullName>
    </recommendedName>
</protein>
<dbReference type="AlphaFoldDB" id="A0A8J9S440"/>
<dbReference type="Pfam" id="PF02330">
    <property type="entry name" value="MAM33"/>
    <property type="match status" value="1"/>
</dbReference>
<dbReference type="InterPro" id="IPR003428">
    <property type="entry name" value="MAM33"/>
</dbReference>
<dbReference type="PANTHER" id="PTHR10826">
    <property type="entry name" value="COMPLEMENT COMPONENT 1"/>
    <property type="match status" value="1"/>
</dbReference>
<feature type="compositionally biased region" description="Acidic residues" evidence="1">
    <location>
        <begin position="119"/>
        <end position="150"/>
    </location>
</feature>